<proteinExistence type="predicted"/>
<feature type="compositionally biased region" description="Basic and acidic residues" evidence="1">
    <location>
        <begin position="289"/>
        <end position="301"/>
    </location>
</feature>
<accession>A0ABV4UBP7</accession>
<organism evidence="2 3">
    <name type="scientific">Natronomicrosphaera hydrolytica</name>
    <dbReference type="NCBI Taxonomy" id="3242702"/>
    <lineage>
        <taxon>Bacteria</taxon>
        <taxon>Pseudomonadati</taxon>
        <taxon>Planctomycetota</taxon>
        <taxon>Phycisphaerae</taxon>
        <taxon>Phycisphaerales</taxon>
        <taxon>Phycisphaeraceae</taxon>
        <taxon>Natronomicrosphaera</taxon>
    </lineage>
</organism>
<dbReference type="Proteomes" id="UP001575105">
    <property type="component" value="Unassembled WGS sequence"/>
</dbReference>
<comment type="caution">
    <text evidence="2">The sequence shown here is derived from an EMBL/GenBank/DDBJ whole genome shotgun (WGS) entry which is preliminary data.</text>
</comment>
<gene>
    <name evidence="2" type="ORF">ACERK3_16285</name>
</gene>
<dbReference type="EMBL" id="JBGUBD010000012">
    <property type="protein sequence ID" value="MFA9479843.1"/>
    <property type="molecule type" value="Genomic_DNA"/>
</dbReference>
<feature type="region of interest" description="Disordered" evidence="1">
    <location>
        <begin position="289"/>
        <end position="315"/>
    </location>
</feature>
<sequence length="315" mass="34752">MGPVTPAGKARSAQNALRHGGFASASRFVLSLISSERQRYDGIVADLARPDDDAFDRSIVRQIAQQTLALQRAQDMPPDAWGDTLPQVPDADLLADVQHNRQKADVAGLLRNQLEQDVERLGPPIDGLEALVADILAMPAKHVKAAEDELEQARLQVKDARQAGREIDPELEALVAEEVDPASLIDEDPEDGWEPISGARAKDVKQVAAILRGQQEIPDAAWRSGLCGMLADMGAQYQVNMVDAAQRFEKTLPGLELRSEAGIHLMMHHQKLIQLLLQTVQRLHRLLEERREQRDPSRELHPAPPAIVHGEHDHG</sequence>
<evidence type="ECO:0000313" key="3">
    <source>
        <dbReference type="Proteomes" id="UP001575105"/>
    </source>
</evidence>
<keyword evidence="3" id="KW-1185">Reference proteome</keyword>
<reference evidence="2 3" key="1">
    <citation type="submission" date="2024-08" db="EMBL/GenBank/DDBJ databases">
        <title>Whole-genome sequencing of halo(alkali)philic microorganisms from hypersaline lakes.</title>
        <authorList>
            <person name="Sorokin D.Y."/>
            <person name="Merkel A.Y."/>
            <person name="Messina E."/>
            <person name="Yakimov M."/>
        </authorList>
    </citation>
    <scope>NUCLEOTIDE SEQUENCE [LARGE SCALE GENOMIC DNA]</scope>
    <source>
        <strain evidence="2 3">AB-hyl4</strain>
    </source>
</reference>
<protein>
    <submittedName>
        <fullName evidence="2">Uncharacterized protein</fullName>
    </submittedName>
</protein>
<name>A0ABV4UBP7_9BACT</name>
<evidence type="ECO:0000313" key="2">
    <source>
        <dbReference type="EMBL" id="MFA9479843.1"/>
    </source>
</evidence>
<dbReference type="RefSeq" id="WP_425346768.1">
    <property type="nucleotide sequence ID" value="NZ_JBGUBD010000012.1"/>
</dbReference>
<evidence type="ECO:0000256" key="1">
    <source>
        <dbReference type="SAM" id="MobiDB-lite"/>
    </source>
</evidence>